<keyword evidence="1" id="KW-0472">Membrane</keyword>
<keyword evidence="5" id="KW-1185">Reference proteome</keyword>
<organism evidence="4 5">
    <name type="scientific">Mesobacillus persicus</name>
    <dbReference type="NCBI Taxonomy" id="930146"/>
    <lineage>
        <taxon>Bacteria</taxon>
        <taxon>Bacillati</taxon>
        <taxon>Bacillota</taxon>
        <taxon>Bacilli</taxon>
        <taxon>Bacillales</taxon>
        <taxon>Bacillaceae</taxon>
        <taxon>Mesobacillus</taxon>
    </lineage>
</organism>
<reference evidence="5" key="1">
    <citation type="submission" date="2016-10" db="EMBL/GenBank/DDBJ databases">
        <authorList>
            <person name="Varghese N."/>
            <person name="Submissions S."/>
        </authorList>
    </citation>
    <scope>NUCLEOTIDE SEQUENCE [LARGE SCALE GENOMIC DNA]</scope>
    <source>
        <strain evidence="5">B48,IBRC-M 10115,DSM 25386,CECT 8001</strain>
    </source>
</reference>
<feature type="domain" description="DUF5643" evidence="3">
    <location>
        <begin position="227"/>
        <end position="338"/>
    </location>
</feature>
<evidence type="ECO:0000313" key="4">
    <source>
        <dbReference type="EMBL" id="SEM97388.1"/>
    </source>
</evidence>
<evidence type="ECO:0000256" key="1">
    <source>
        <dbReference type="SAM" id="Phobius"/>
    </source>
</evidence>
<dbReference type="OrthoDB" id="2725974at2"/>
<protein>
    <recommendedName>
        <fullName evidence="6">DUF4179 domain-containing protein</fullName>
    </recommendedName>
</protein>
<keyword evidence="1" id="KW-1133">Transmembrane helix</keyword>
<dbReference type="InterPro" id="IPR025436">
    <property type="entry name" value="DUF4179"/>
</dbReference>
<dbReference type="Proteomes" id="UP000198553">
    <property type="component" value="Unassembled WGS sequence"/>
</dbReference>
<keyword evidence="1" id="KW-0812">Transmembrane</keyword>
<evidence type="ECO:0000259" key="2">
    <source>
        <dbReference type="Pfam" id="PF13786"/>
    </source>
</evidence>
<sequence>MFNREEEKLADYKKKLNDIPIPTELLDEQIHLGLQRAKSEKRLQKSRKRRMISLVAAAVLILGFFTTIRVSPTFAHYITIVPGMEKLVELIRDDKGRMLAVENEYYQEIGVSDEDNGLKITIDGAIADEQGMVLFYTLESDEKQRELFVDRPQLTSQDGTKLDWGTISSGGPHYSEKGETSFNGTVEYFFQSPYEARDFELSVQVNGEGDEWNFSLPFSIEEELAKKKVYNINKAVEIEGQTIEILEAVVHPLRVAVQIRMDEQNTKKLLDFQDLRLVDENAESWTKIANGTTASHISDHEKIIYLQSNYFKEPEELYLVFNKIQAVDKDEAYVVVDPKTEEILKQPKGDHLRNFKVRGSDLVFDFHAKEEFNYFLFNRISDEGGNELESSSFVSGPNQDGIEEVGVIIPNLENVHGPISLELSFYPSWLEGDARVKVK</sequence>
<proteinExistence type="predicted"/>
<dbReference type="InterPro" id="IPR040680">
    <property type="entry name" value="DUF5643"/>
</dbReference>
<feature type="transmembrane region" description="Helical" evidence="1">
    <location>
        <begin position="51"/>
        <end position="70"/>
    </location>
</feature>
<name>A0A1H8CST8_9BACI</name>
<accession>A0A1H8CST8</accession>
<dbReference type="RefSeq" id="WP_090745500.1">
    <property type="nucleotide sequence ID" value="NZ_FOBW01000007.1"/>
</dbReference>
<dbReference type="STRING" id="930146.SAMN05192533_107198"/>
<feature type="domain" description="DUF4179" evidence="2">
    <location>
        <begin position="46"/>
        <end position="140"/>
    </location>
</feature>
<dbReference type="Pfam" id="PF13786">
    <property type="entry name" value="DUF4179"/>
    <property type="match status" value="1"/>
</dbReference>
<evidence type="ECO:0008006" key="6">
    <source>
        <dbReference type="Google" id="ProtNLM"/>
    </source>
</evidence>
<gene>
    <name evidence="4" type="ORF">SAMN05192533_107198</name>
</gene>
<evidence type="ECO:0000259" key="3">
    <source>
        <dbReference type="Pfam" id="PF18705"/>
    </source>
</evidence>
<dbReference type="EMBL" id="FOBW01000007">
    <property type="protein sequence ID" value="SEM97388.1"/>
    <property type="molecule type" value="Genomic_DNA"/>
</dbReference>
<dbReference type="Pfam" id="PF18705">
    <property type="entry name" value="DUF5643"/>
    <property type="match status" value="1"/>
</dbReference>
<dbReference type="AlphaFoldDB" id="A0A1H8CST8"/>
<dbReference type="Gene3D" id="2.60.40.1630">
    <property type="entry name" value="bacillus anthracis domain"/>
    <property type="match status" value="1"/>
</dbReference>
<evidence type="ECO:0000313" key="5">
    <source>
        <dbReference type="Proteomes" id="UP000198553"/>
    </source>
</evidence>